<evidence type="ECO:0008006" key="3">
    <source>
        <dbReference type="Google" id="ProtNLM"/>
    </source>
</evidence>
<dbReference type="RefSeq" id="WP_422865407.1">
    <property type="nucleotide sequence ID" value="NZ_JAMSKV010000018.1"/>
</dbReference>
<reference evidence="1 2" key="1">
    <citation type="submission" date="2022-06" db="EMBL/GenBank/DDBJ databases">
        <title>Endosaccharibacter gen. nov., sp. nov., endophytic bacteria isolated from sugarcane.</title>
        <authorList>
            <person name="Pitiwittayakul N."/>
            <person name="Yukphan P."/>
            <person name="Charoenyingcharoen P."/>
            <person name="Tanasupawat S."/>
        </authorList>
    </citation>
    <scope>NUCLEOTIDE SEQUENCE [LARGE SCALE GENOMIC DNA]</scope>
    <source>
        <strain evidence="1 2">KSS8</strain>
    </source>
</reference>
<proteinExistence type="predicted"/>
<dbReference type="PROSITE" id="PS51318">
    <property type="entry name" value="TAT"/>
    <property type="match status" value="1"/>
</dbReference>
<comment type="caution">
    <text evidence="1">The sequence shown here is derived from an EMBL/GenBank/DDBJ whole genome shotgun (WGS) entry which is preliminary data.</text>
</comment>
<gene>
    <name evidence="1" type="ORF">NFI95_15855</name>
</gene>
<evidence type="ECO:0000313" key="2">
    <source>
        <dbReference type="Proteomes" id="UP001524587"/>
    </source>
</evidence>
<name>A0ABT1WCC2_9PROT</name>
<accession>A0ABT1WCC2</accession>
<keyword evidence="2" id="KW-1185">Reference proteome</keyword>
<dbReference type="EMBL" id="JAMSKV010000018">
    <property type="protein sequence ID" value="MCQ8279917.1"/>
    <property type="molecule type" value="Genomic_DNA"/>
</dbReference>
<sequence length="151" mass="15408">MSGLSRRTVLEAASLAGCAGIAGDRHGWVAAPTATGSAAPGISASHDAVLIALCAEQAATYRDAEILIGAACDRYGCALPVSAEAEINQCLDRQRALEASIASRPAVTPSGRAAKANAVRLRLGCAAVPPPDTRDGLIWSLTEDVLRGGWS</sequence>
<dbReference type="Proteomes" id="UP001524587">
    <property type="component" value="Unassembled WGS sequence"/>
</dbReference>
<protein>
    <recommendedName>
        <fullName evidence="3">Twin-arginine translocation signal domain-containing protein</fullName>
    </recommendedName>
</protein>
<organism evidence="1 2">
    <name type="scientific">Endosaccharibacter trunci</name>
    <dbReference type="NCBI Taxonomy" id="2812733"/>
    <lineage>
        <taxon>Bacteria</taxon>
        <taxon>Pseudomonadati</taxon>
        <taxon>Pseudomonadota</taxon>
        <taxon>Alphaproteobacteria</taxon>
        <taxon>Acetobacterales</taxon>
        <taxon>Acetobacteraceae</taxon>
        <taxon>Endosaccharibacter</taxon>
    </lineage>
</organism>
<evidence type="ECO:0000313" key="1">
    <source>
        <dbReference type="EMBL" id="MCQ8279917.1"/>
    </source>
</evidence>
<dbReference type="InterPro" id="IPR006311">
    <property type="entry name" value="TAT_signal"/>
</dbReference>